<accession>A0ABQ9ILL9</accession>
<evidence type="ECO:0000313" key="1">
    <source>
        <dbReference type="EMBL" id="KAJ8897600.1"/>
    </source>
</evidence>
<dbReference type="EMBL" id="JARBHB010000001">
    <property type="protein sequence ID" value="KAJ8897600.1"/>
    <property type="molecule type" value="Genomic_DNA"/>
</dbReference>
<evidence type="ECO:0000313" key="2">
    <source>
        <dbReference type="Proteomes" id="UP001159363"/>
    </source>
</evidence>
<reference evidence="1 2" key="1">
    <citation type="submission" date="2023-02" db="EMBL/GenBank/DDBJ databases">
        <title>LHISI_Scaffold_Assembly.</title>
        <authorList>
            <person name="Stuart O.P."/>
            <person name="Cleave R."/>
            <person name="Magrath M.J.L."/>
            <person name="Mikheyev A.S."/>
        </authorList>
    </citation>
    <scope>NUCLEOTIDE SEQUENCE [LARGE SCALE GENOMIC DNA]</scope>
    <source>
        <strain evidence="1">Daus_M_001</strain>
        <tissue evidence="1">Leg muscle</tissue>
    </source>
</reference>
<comment type="caution">
    <text evidence="1">The sequence shown here is derived from an EMBL/GenBank/DDBJ whole genome shotgun (WGS) entry which is preliminary data.</text>
</comment>
<dbReference type="Proteomes" id="UP001159363">
    <property type="component" value="Chromosome 1"/>
</dbReference>
<sequence length="61" mass="7038">MLKHNLDWNKCVDVFTPNCTSSHCVLHWHALVARKIPSDLQNVLIEAVKMINYIKSHPLQS</sequence>
<name>A0ABQ9ILL9_9NEOP</name>
<gene>
    <name evidence="1" type="ORF">PR048_002949</name>
</gene>
<keyword evidence="2" id="KW-1185">Reference proteome</keyword>
<organism evidence="1 2">
    <name type="scientific">Dryococelus australis</name>
    <dbReference type="NCBI Taxonomy" id="614101"/>
    <lineage>
        <taxon>Eukaryota</taxon>
        <taxon>Metazoa</taxon>
        <taxon>Ecdysozoa</taxon>
        <taxon>Arthropoda</taxon>
        <taxon>Hexapoda</taxon>
        <taxon>Insecta</taxon>
        <taxon>Pterygota</taxon>
        <taxon>Neoptera</taxon>
        <taxon>Polyneoptera</taxon>
        <taxon>Phasmatodea</taxon>
        <taxon>Verophasmatodea</taxon>
        <taxon>Anareolatae</taxon>
        <taxon>Phasmatidae</taxon>
        <taxon>Eurycanthinae</taxon>
        <taxon>Dryococelus</taxon>
    </lineage>
</organism>
<proteinExistence type="predicted"/>
<protein>
    <submittedName>
        <fullName evidence="1">Uncharacterized protein</fullName>
    </submittedName>
</protein>